<dbReference type="Proteomes" id="UP001303373">
    <property type="component" value="Chromosome 3"/>
</dbReference>
<dbReference type="PANTHER" id="PTHR15549:SF26">
    <property type="entry name" value="AXIAL BUDDING PATTERN PROTEIN 2-RELATED"/>
    <property type="match status" value="1"/>
</dbReference>
<evidence type="ECO:0000256" key="3">
    <source>
        <dbReference type="ARBA" id="ARBA00022989"/>
    </source>
</evidence>
<evidence type="ECO:0000313" key="8">
    <source>
        <dbReference type="EMBL" id="WPG99202.1"/>
    </source>
</evidence>
<name>A0AAQ3RAJ9_9PEZI</name>
<feature type="chain" id="PRO_5042940123" evidence="7">
    <location>
        <begin position="24"/>
        <end position="308"/>
    </location>
</feature>
<feature type="region of interest" description="Disordered" evidence="5">
    <location>
        <begin position="149"/>
        <end position="194"/>
    </location>
</feature>
<feature type="region of interest" description="Disordered" evidence="5">
    <location>
        <begin position="238"/>
        <end position="308"/>
    </location>
</feature>
<dbReference type="PANTHER" id="PTHR15549">
    <property type="entry name" value="PAIRED IMMUNOGLOBULIN-LIKE TYPE 2 RECEPTOR"/>
    <property type="match status" value="1"/>
</dbReference>
<keyword evidence="4 6" id="KW-0472">Membrane</keyword>
<dbReference type="GO" id="GO:0016020">
    <property type="term" value="C:membrane"/>
    <property type="evidence" value="ECO:0007669"/>
    <property type="project" value="UniProtKB-SubCell"/>
</dbReference>
<proteinExistence type="predicted"/>
<dbReference type="EMBL" id="CP138582">
    <property type="protein sequence ID" value="WPG99202.1"/>
    <property type="molecule type" value="Genomic_DNA"/>
</dbReference>
<evidence type="ECO:0000256" key="5">
    <source>
        <dbReference type="SAM" id="MobiDB-lite"/>
    </source>
</evidence>
<evidence type="ECO:0000256" key="4">
    <source>
        <dbReference type="ARBA" id="ARBA00023136"/>
    </source>
</evidence>
<dbReference type="GO" id="GO:0071944">
    <property type="term" value="C:cell periphery"/>
    <property type="evidence" value="ECO:0007669"/>
    <property type="project" value="UniProtKB-ARBA"/>
</dbReference>
<sequence length="308" mass="31943">MVARSSLFSLPLAIASFVLAVSADDNCYWRSDNQVHAQPGWTACNNTQVDGGKARLCCFAGTTCGEDSLCRSNSNDNLDIFYLGGCTDSTYADPVCRPDCSGDSQTWVKWNVSEKLWHCCGDNGCLGGAVTPTTFTGISPQNWSALPKDQIVTSSSSSSSATTPATATATPTTSVSQTPSATASPSTSPSSGAGLSSGAVAGIGVACGVAGLALIAGVVFLFIRNRRKNRAAAATAAAANDHESSWQDTQQEAKVESAAPQFSAGGMYKGYNNVPQNEVHEAPGYDPLELSGEDAPQTELPGDETFKK</sequence>
<evidence type="ECO:0000256" key="1">
    <source>
        <dbReference type="ARBA" id="ARBA00004167"/>
    </source>
</evidence>
<keyword evidence="7" id="KW-0732">Signal</keyword>
<evidence type="ECO:0000256" key="2">
    <source>
        <dbReference type="ARBA" id="ARBA00022692"/>
    </source>
</evidence>
<dbReference type="InterPro" id="IPR051694">
    <property type="entry name" value="Immunoregulatory_rcpt-like"/>
</dbReference>
<protein>
    <submittedName>
        <fullName evidence="8">Uncharacterized protein</fullName>
    </submittedName>
</protein>
<feature type="compositionally biased region" description="Basic and acidic residues" evidence="5">
    <location>
        <begin position="240"/>
        <end position="255"/>
    </location>
</feature>
<organism evidence="8 9">
    <name type="scientific">Acrodontium crateriforme</name>
    <dbReference type="NCBI Taxonomy" id="150365"/>
    <lineage>
        <taxon>Eukaryota</taxon>
        <taxon>Fungi</taxon>
        <taxon>Dikarya</taxon>
        <taxon>Ascomycota</taxon>
        <taxon>Pezizomycotina</taxon>
        <taxon>Dothideomycetes</taxon>
        <taxon>Dothideomycetidae</taxon>
        <taxon>Mycosphaerellales</taxon>
        <taxon>Teratosphaeriaceae</taxon>
        <taxon>Acrodontium</taxon>
    </lineage>
</organism>
<reference evidence="8 9" key="1">
    <citation type="submission" date="2023-11" db="EMBL/GenBank/DDBJ databases">
        <title>An acidophilic fungus is an integral part of prey digestion in a carnivorous sundew plant.</title>
        <authorList>
            <person name="Tsai I.J."/>
        </authorList>
    </citation>
    <scope>NUCLEOTIDE SEQUENCE [LARGE SCALE GENOMIC DNA]</scope>
    <source>
        <strain evidence="8">169a</strain>
    </source>
</reference>
<accession>A0AAQ3RAJ9</accession>
<keyword evidence="2 6" id="KW-0812">Transmembrane</keyword>
<comment type="subcellular location">
    <subcellularLocation>
        <location evidence="1">Membrane</location>
        <topology evidence="1">Single-pass membrane protein</topology>
    </subcellularLocation>
</comment>
<evidence type="ECO:0000256" key="6">
    <source>
        <dbReference type="SAM" id="Phobius"/>
    </source>
</evidence>
<feature type="compositionally biased region" description="Low complexity" evidence="5">
    <location>
        <begin position="151"/>
        <end position="194"/>
    </location>
</feature>
<keyword evidence="3 6" id="KW-1133">Transmembrane helix</keyword>
<feature type="signal peptide" evidence="7">
    <location>
        <begin position="1"/>
        <end position="23"/>
    </location>
</feature>
<feature type="transmembrane region" description="Helical" evidence="6">
    <location>
        <begin position="199"/>
        <end position="223"/>
    </location>
</feature>
<evidence type="ECO:0000313" key="9">
    <source>
        <dbReference type="Proteomes" id="UP001303373"/>
    </source>
</evidence>
<evidence type="ECO:0000256" key="7">
    <source>
        <dbReference type="SAM" id="SignalP"/>
    </source>
</evidence>
<keyword evidence="9" id="KW-1185">Reference proteome</keyword>
<gene>
    <name evidence="8" type="ORF">R9X50_00201300</name>
</gene>
<dbReference type="AlphaFoldDB" id="A0AAQ3RAJ9"/>